<dbReference type="InterPro" id="IPR036390">
    <property type="entry name" value="WH_DNA-bd_sf"/>
</dbReference>
<keyword evidence="9" id="KW-0238">DNA-binding</keyword>
<dbReference type="Pfam" id="PF01475">
    <property type="entry name" value="FUR"/>
    <property type="match status" value="1"/>
</dbReference>
<dbReference type="InterPro" id="IPR036388">
    <property type="entry name" value="WH-like_DNA-bd_sf"/>
</dbReference>
<evidence type="ECO:0000256" key="6">
    <source>
        <dbReference type="ARBA" id="ARBA00022833"/>
    </source>
</evidence>
<name>A0A3P3W1J2_9MICO</name>
<dbReference type="GO" id="GO:0045892">
    <property type="term" value="P:negative regulation of DNA-templated transcription"/>
    <property type="evidence" value="ECO:0007669"/>
    <property type="project" value="TreeGrafter"/>
</dbReference>
<dbReference type="PANTHER" id="PTHR33202:SF18">
    <property type="entry name" value="TRANSCRIPTIONAL REGULATOR FURA"/>
    <property type="match status" value="1"/>
</dbReference>
<keyword evidence="5 11" id="KW-0479">Metal-binding</keyword>
<proteinExistence type="inferred from homology"/>
<dbReference type="InterPro" id="IPR002481">
    <property type="entry name" value="FUR"/>
</dbReference>
<dbReference type="CDD" id="cd07153">
    <property type="entry name" value="Fur_like"/>
    <property type="match status" value="1"/>
</dbReference>
<feature type="binding site" evidence="11">
    <location>
        <position position="101"/>
    </location>
    <ligand>
        <name>Zn(2+)</name>
        <dbReference type="ChEBI" id="CHEBI:29105"/>
    </ligand>
</feature>
<sequence>MTMLAEPVGVESAWPERLRAVGLRVTPRRVALLEALDAHPHALVDELHAAAAGAVDHLTKQSVYISLNDFVVHGLVRRIEPPGSAARYETRTADNHHHLVCEGCGAIADVDCAVGAAPCLTPADDAGFVVHTADVTYLGLCSKCQSAQRMAADNSTNPTTNPHPEN</sequence>
<evidence type="ECO:0000256" key="5">
    <source>
        <dbReference type="ARBA" id="ARBA00022723"/>
    </source>
</evidence>
<feature type="binding site" evidence="11">
    <location>
        <position position="104"/>
    </location>
    <ligand>
        <name>Zn(2+)</name>
        <dbReference type="ChEBI" id="CHEBI:29105"/>
    </ligand>
</feature>
<dbReference type="RefSeq" id="WP_124971890.1">
    <property type="nucleotide sequence ID" value="NZ_RQVS01000007.1"/>
</dbReference>
<evidence type="ECO:0000313" key="12">
    <source>
        <dbReference type="EMBL" id="RRJ86743.1"/>
    </source>
</evidence>
<comment type="caution">
    <text evidence="12">The sequence shown here is derived from an EMBL/GenBank/DDBJ whole genome shotgun (WGS) entry which is preliminary data.</text>
</comment>
<dbReference type="EMBL" id="RQVS01000007">
    <property type="protein sequence ID" value="RRJ86743.1"/>
    <property type="molecule type" value="Genomic_DNA"/>
</dbReference>
<dbReference type="Gene3D" id="1.10.10.10">
    <property type="entry name" value="Winged helix-like DNA-binding domain superfamily/Winged helix DNA-binding domain"/>
    <property type="match status" value="1"/>
</dbReference>
<keyword evidence="6 11" id="KW-0862">Zinc</keyword>
<gene>
    <name evidence="12" type="ORF">EG850_06910</name>
</gene>
<accession>A0A3P3W1J2</accession>
<evidence type="ECO:0000256" key="11">
    <source>
        <dbReference type="PIRSR" id="PIRSR602481-1"/>
    </source>
</evidence>
<evidence type="ECO:0000256" key="8">
    <source>
        <dbReference type="ARBA" id="ARBA00023015"/>
    </source>
</evidence>
<evidence type="ECO:0000256" key="2">
    <source>
        <dbReference type="ARBA" id="ARBA00007957"/>
    </source>
</evidence>
<dbReference type="GO" id="GO:0003700">
    <property type="term" value="F:DNA-binding transcription factor activity"/>
    <property type="evidence" value="ECO:0007669"/>
    <property type="project" value="InterPro"/>
</dbReference>
<keyword evidence="4" id="KW-0678">Repressor</keyword>
<dbReference type="GO" id="GO:0000976">
    <property type="term" value="F:transcription cis-regulatory region binding"/>
    <property type="evidence" value="ECO:0007669"/>
    <property type="project" value="TreeGrafter"/>
</dbReference>
<keyword evidence="3" id="KW-0963">Cytoplasm</keyword>
<protein>
    <submittedName>
        <fullName evidence="12">Transcriptional repressor</fullName>
    </submittedName>
</protein>
<feature type="binding site" evidence="11">
    <location>
        <position position="141"/>
    </location>
    <ligand>
        <name>Zn(2+)</name>
        <dbReference type="ChEBI" id="CHEBI:29105"/>
    </ligand>
</feature>
<organism evidence="12 13">
    <name type="scientific">Gulosibacter macacae</name>
    <dbReference type="NCBI Taxonomy" id="2488791"/>
    <lineage>
        <taxon>Bacteria</taxon>
        <taxon>Bacillati</taxon>
        <taxon>Actinomycetota</taxon>
        <taxon>Actinomycetes</taxon>
        <taxon>Micrococcales</taxon>
        <taxon>Microbacteriaceae</taxon>
        <taxon>Gulosibacter</taxon>
    </lineage>
</organism>
<dbReference type="GO" id="GO:0005737">
    <property type="term" value="C:cytoplasm"/>
    <property type="evidence" value="ECO:0007669"/>
    <property type="project" value="UniProtKB-SubCell"/>
</dbReference>
<evidence type="ECO:0000256" key="1">
    <source>
        <dbReference type="ARBA" id="ARBA00004496"/>
    </source>
</evidence>
<keyword evidence="8" id="KW-0805">Transcription regulation</keyword>
<keyword evidence="13" id="KW-1185">Reference proteome</keyword>
<dbReference type="OrthoDB" id="5242893at2"/>
<keyword evidence="7" id="KW-0408">Iron</keyword>
<dbReference type="GO" id="GO:1900376">
    <property type="term" value="P:regulation of secondary metabolite biosynthetic process"/>
    <property type="evidence" value="ECO:0007669"/>
    <property type="project" value="TreeGrafter"/>
</dbReference>
<evidence type="ECO:0000256" key="4">
    <source>
        <dbReference type="ARBA" id="ARBA00022491"/>
    </source>
</evidence>
<dbReference type="InterPro" id="IPR043135">
    <property type="entry name" value="Fur_C"/>
</dbReference>
<comment type="cofactor">
    <cofactor evidence="11">
        <name>Zn(2+)</name>
        <dbReference type="ChEBI" id="CHEBI:29105"/>
    </cofactor>
    <text evidence="11">Binds 1 zinc ion per subunit.</text>
</comment>
<dbReference type="AlphaFoldDB" id="A0A3P3W1J2"/>
<keyword evidence="10" id="KW-0804">Transcription</keyword>
<dbReference type="Proteomes" id="UP000274391">
    <property type="component" value="Unassembled WGS sequence"/>
</dbReference>
<dbReference type="SUPFAM" id="SSF46785">
    <property type="entry name" value="Winged helix' DNA-binding domain"/>
    <property type="match status" value="1"/>
</dbReference>
<evidence type="ECO:0000256" key="9">
    <source>
        <dbReference type="ARBA" id="ARBA00023125"/>
    </source>
</evidence>
<feature type="binding site" evidence="11">
    <location>
        <position position="144"/>
    </location>
    <ligand>
        <name>Zn(2+)</name>
        <dbReference type="ChEBI" id="CHEBI:29105"/>
    </ligand>
</feature>
<comment type="subcellular location">
    <subcellularLocation>
        <location evidence="1">Cytoplasm</location>
    </subcellularLocation>
</comment>
<dbReference type="GO" id="GO:0008270">
    <property type="term" value="F:zinc ion binding"/>
    <property type="evidence" value="ECO:0007669"/>
    <property type="project" value="TreeGrafter"/>
</dbReference>
<evidence type="ECO:0000256" key="10">
    <source>
        <dbReference type="ARBA" id="ARBA00023163"/>
    </source>
</evidence>
<dbReference type="PANTHER" id="PTHR33202">
    <property type="entry name" value="ZINC UPTAKE REGULATION PROTEIN"/>
    <property type="match status" value="1"/>
</dbReference>
<evidence type="ECO:0000256" key="3">
    <source>
        <dbReference type="ARBA" id="ARBA00022490"/>
    </source>
</evidence>
<comment type="similarity">
    <text evidence="2">Belongs to the Fur family.</text>
</comment>
<dbReference type="Gene3D" id="3.30.1490.190">
    <property type="match status" value="1"/>
</dbReference>
<evidence type="ECO:0000256" key="7">
    <source>
        <dbReference type="ARBA" id="ARBA00023004"/>
    </source>
</evidence>
<evidence type="ECO:0000313" key="13">
    <source>
        <dbReference type="Proteomes" id="UP000274391"/>
    </source>
</evidence>
<reference evidence="12 13" key="1">
    <citation type="submission" date="2018-11" db="EMBL/GenBank/DDBJ databases">
        <title>YIM 102482-1 draft genome.</title>
        <authorList>
            <person name="Li G."/>
            <person name="Jiang Y."/>
        </authorList>
    </citation>
    <scope>NUCLEOTIDE SEQUENCE [LARGE SCALE GENOMIC DNA]</scope>
    <source>
        <strain evidence="12 13">YIM 102482-1</strain>
    </source>
</reference>